<dbReference type="GO" id="GO:0009421">
    <property type="term" value="C:bacterial-type flagellum filament cap"/>
    <property type="evidence" value="ECO:0007669"/>
    <property type="project" value="InterPro"/>
</dbReference>
<evidence type="ECO:0000313" key="9">
    <source>
        <dbReference type="Proteomes" id="UP000199230"/>
    </source>
</evidence>
<feature type="domain" description="Flagellar hook-associated protein 2 N-terminal" evidence="6">
    <location>
        <begin position="12"/>
        <end position="121"/>
    </location>
</feature>
<keyword evidence="8" id="KW-0966">Cell projection</keyword>
<dbReference type="GO" id="GO:0009424">
    <property type="term" value="C:bacterial-type flagellum hook"/>
    <property type="evidence" value="ECO:0007669"/>
    <property type="project" value="UniProtKB-UniRule"/>
</dbReference>
<organism evidence="8 9">
    <name type="scientific">Tindallia californiensis</name>
    <dbReference type="NCBI Taxonomy" id="159292"/>
    <lineage>
        <taxon>Bacteria</taxon>
        <taxon>Bacillati</taxon>
        <taxon>Bacillota</taxon>
        <taxon>Clostridia</taxon>
        <taxon>Peptostreptococcales</taxon>
        <taxon>Tindalliaceae</taxon>
        <taxon>Tindallia</taxon>
    </lineage>
</organism>
<keyword evidence="8" id="KW-0282">Flagellum</keyword>
<accession>A0A1H3L9W0</accession>
<comment type="subunit">
    <text evidence="2 5">Homopentamer.</text>
</comment>
<keyword evidence="8" id="KW-0969">Cilium</keyword>
<dbReference type="GO" id="GO:0071973">
    <property type="term" value="P:bacterial-type flagellum-dependent cell motility"/>
    <property type="evidence" value="ECO:0007669"/>
    <property type="project" value="TreeGrafter"/>
</dbReference>
<protein>
    <recommendedName>
        <fullName evidence="5">Flagellar hook-associated protein 2</fullName>
        <shortName evidence="5">HAP2</shortName>
    </recommendedName>
    <alternativeName>
        <fullName evidence="5">Flagellar cap protein</fullName>
    </alternativeName>
</protein>
<evidence type="ECO:0000313" key="8">
    <source>
        <dbReference type="EMBL" id="SDY61076.1"/>
    </source>
</evidence>
<evidence type="ECO:0000259" key="6">
    <source>
        <dbReference type="Pfam" id="PF02465"/>
    </source>
</evidence>
<gene>
    <name evidence="8" type="ORF">SAMN05192546_103123</name>
</gene>
<dbReference type="Pfam" id="PF07195">
    <property type="entry name" value="FliD_C"/>
    <property type="match status" value="1"/>
</dbReference>
<dbReference type="InterPro" id="IPR040026">
    <property type="entry name" value="FliD"/>
</dbReference>
<evidence type="ECO:0000256" key="3">
    <source>
        <dbReference type="ARBA" id="ARBA00023054"/>
    </source>
</evidence>
<dbReference type="PANTHER" id="PTHR30288">
    <property type="entry name" value="FLAGELLAR CAP/ASSEMBLY PROTEIN FLID"/>
    <property type="match status" value="1"/>
</dbReference>
<keyword evidence="3" id="KW-0175">Coiled coil</keyword>
<dbReference type="GO" id="GO:0007155">
    <property type="term" value="P:cell adhesion"/>
    <property type="evidence" value="ECO:0007669"/>
    <property type="project" value="InterPro"/>
</dbReference>
<dbReference type="GO" id="GO:0005576">
    <property type="term" value="C:extracellular region"/>
    <property type="evidence" value="ECO:0007669"/>
    <property type="project" value="UniProtKB-SubCell"/>
</dbReference>
<dbReference type="STRING" id="159292.SAMN05192546_103123"/>
<dbReference type="EMBL" id="FNPV01000003">
    <property type="protein sequence ID" value="SDY61076.1"/>
    <property type="molecule type" value="Genomic_DNA"/>
</dbReference>
<keyword evidence="5" id="KW-0964">Secreted</keyword>
<proteinExistence type="inferred from homology"/>
<dbReference type="InterPro" id="IPR010809">
    <property type="entry name" value="FliD_C"/>
</dbReference>
<comment type="subcellular location">
    <subcellularLocation>
        <location evidence="5">Secreted</location>
    </subcellularLocation>
    <subcellularLocation>
        <location evidence="5">Bacterial flagellum</location>
    </subcellularLocation>
</comment>
<name>A0A1H3L9W0_9FIRM</name>
<dbReference type="Pfam" id="PF02465">
    <property type="entry name" value="FliD_N"/>
    <property type="match status" value="1"/>
</dbReference>
<evidence type="ECO:0000256" key="5">
    <source>
        <dbReference type="RuleBase" id="RU362066"/>
    </source>
</evidence>
<feature type="domain" description="Flagellar hook-associated protein 2 C-terminal" evidence="7">
    <location>
        <begin position="240"/>
        <end position="524"/>
    </location>
</feature>
<evidence type="ECO:0000256" key="2">
    <source>
        <dbReference type="ARBA" id="ARBA00011255"/>
    </source>
</evidence>
<dbReference type="RefSeq" id="WP_093311748.1">
    <property type="nucleotide sequence ID" value="NZ_FNPV01000003.1"/>
</dbReference>
<comment type="similarity">
    <text evidence="1 5">Belongs to the FliD family.</text>
</comment>
<dbReference type="InterPro" id="IPR003481">
    <property type="entry name" value="FliD_N"/>
</dbReference>
<evidence type="ECO:0000256" key="4">
    <source>
        <dbReference type="ARBA" id="ARBA00023143"/>
    </source>
</evidence>
<keyword evidence="9" id="KW-1185">Reference proteome</keyword>
<dbReference type="OrthoDB" id="9776025at2"/>
<dbReference type="AlphaFoldDB" id="A0A1H3L9W0"/>
<dbReference type="PANTHER" id="PTHR30288:SF0">
    <property type="entry name" value="FLAGELLAR HOOK-ASSOCIATED PROTEIN 2"/>
    <property type="match status" value="1"/>
</dbReference>
<sequence>MMDRMRFGGLNSGIDTHDMIDQMMKVERMRVDRFHQRSQTIQWRQEAAHDMNKRIAQFVLDSRQSFGLNQVSYSGQIRTSDVNQFDWIKSAQSSNESVVRARANANAIEGNHTVEVKQRAEVGSITSKDMAAITSEDGRTFQFEDGVEEKTLSIQVGDTTKEFTVKSGDRVSTLAADIRNATDEDGNSLGLNASYDANFGRMMITTRETGLEQSFTILEDGLGANMFEAFDAEGKIEREGQDAIIEFNGEEIKHHSNNIEIFGIHLDVQGGAPLNEVTTVSVQTDVDGMVEKIRDFVDEYNKLLDDVNEQLKQEEYRDYRPLTDEEKRAMSDSEVEMWEERAKSGLLRNDESMTRMMQNLRLGMYQEVEGATGAFNQITQIGITTGNYQDGGKLVIDEDRLRDAINEDAEGVVNLLFKTSNAEDPAQRKAESGLFQRMSDEMVAGMQDNVRRLGVGDHADTLRSVQGNMLVDFVTKNSSLSVSDRDILSINQRIEREERRLARREEQLWAQFTAMEKAMGQMNNQADWLQQQLMQF</sequence>
<comment type="function">
    <text evidence="5">Required for morphogenesis and for the elongation of the flagellar filament by facilitating polymerization of the flagellin monomers at the tip of growing filament. Forms a capping structure, which prevents flagellin subunits (transported through the central channel of the flagellum) from leaking out without polymerization at the distal end.</text>
</comment>
<keyword evidence="4 5" id="KW-0975">Bacterial flagellum</keyword>
<evidence type="ECO:0000259" key="7">
    <source>
        <dbReference type="Pfam" id="PF07195"/>
    </source>
</evidence>
<dbReference type="Proteomes" id="UP000199230">
    <property type="component" value="Unassembled WGS sequence"/>
</dbReference>
<reference evidence="8 9" key="1">
    <citation type="submission" date="2016-10" db="EMBL/GenBank/DDBJ databases">
        <authorList>
            <person name="de Groot N.N."/>
        </authorList>
    </citation>
    <scope>NUCLEOTIDE SEQUENCE [LARGE SCALE GENOMIC DNA]</scope>
    <source>
        <strain evidence="8 9">APO</strain>
    </source>
</reference>
<evidence type="ECO:0000256" key="1">
    <source>
        <dbReference type="ARBA" id="ARBA00009764"/>
    </source>
</evidence>